<proteinExistence type="predicted"/>
<name>A0A1M3TRM2_ASPLC</name>
<gene>
    <name evidence="1" type="ORF">ASPFODRAFT_490617</name>
</gene>
<organism evidence="1 2">
    <name type="scientific">Aspergillus luchuensis (strain CBS 106.47)</name>
    <dbReference type="NCBI Taxonomy" id="1137211"/>
    <lineage>
        <taxon>Eukaryota</taxon>
        <taxon>Fungi</taxon>
        <taxon>Dikarya</taxon>
        <taxon>Ascomycota</taxon>
        <taxon>Pezizomycotina</taxon>
        <taxon>Eurotiomycetes</taxon>
        <taxon>Eurotiomycetidae</taxon>
        <taxon>Eurotiales</taxon>
        <taxon>Aspergillaceae</taxon>
        <taxon>Aspergillus</taxon>
        <taxon>Aspergillus subgen. Circumdati</taxon>
    </lineage>
</organism>
<dbReference type="EMBL" id="KV878238">
    <property type="protein sequence ID" value="OJZ89393.1"/>
    <property type="molecule type" value="Genomic_DNA"/>
</dbReference>
<accession>A0A1M3TRM2</accession>
<evidence type="ECO:0000313" key="2">
    <source>
        <dbReference type="Proteomes" id="UP000184063"/>
    </source>
</evidence>
<reference evidence="2" key="1">
    <citation type="journal article" date="2017" name="Genome Biol.">
        <title>Comparative genomics reveals high biological diversity and specific adaptations in the industrially and medically important fungal genus Aspergillus.</title>
        <authorList>
            <person name="de Vries R.P."/>
            <person name="Riley R."/>
            <person name="Wiebenga A."/>
            <person name="Aguilar-Osorio G."/>
            <person name="Amillis S."/>
            <person name="Uchima C.A."/>
            <person name="Anderluh G."/>
            <person name="Asadollahi M."/>
            <person name="Askin M."/>
            <person name="Barry K."/>
            <person name="Battaglia E."/>
            <person name="Bayram O."/>
            <person name="Benocci T."/>
            <person name="Braus-Stromeyer S.A."/>
            <person name="Caldana C."/>
            <person name="Canovas D."/>
            <person name="Cerqueira G.C."/>
            <person name="Chen F."/>
            <person name="Chen W."/>
            <person name="Choi C."/>
            <person name="Clum A."/>
            <person name="Dos Santos R.A."/>
            <person name="Damasio A.R."/>
            <person name="Diallinas G."/>
            <person name="Emri T."/>
            <person name="Fekete E."/>
            <person name="Flipphi M."/>
            <person name="Freyberg S."/>
            <person name="Gallo A."/>
            <person name="Gournas C."/>
            <person name="Habgood R."/>
            <person name="Hainaut M."/>
            <person name="Harispe M.L."/>
            <person name="Henrissat B."/>
            <person name="Hilden K.S."/>
            <person name="Hope R."/>
            <person name="Hossain A."/>
            <person name="Karabika E."/>
            <person name="Karaffa L."/>
            <person name="Karanyi Z."/>
            <person name="Krasevec N."/>
            <person name="Kuo A."/>
            <person name="Kusch H."/>
            <person name="LaButti K."/>
            <person name="Lagendijk E.L."/>
            <person name="Lapidus A."/>
            <person name="Levasseur A."/>
            <person name="Lindquist E."/>
            <person name="Lipzen A."/>
            <person name="Logrieco A.F."/>
            <person name="MacCabe A."/>
            <person name="Maekelae M.R."/>
            <person name="Malavazi I."/>
            <person name="Melin P."/>
            <person name="Meyer V."/>
            <person name="Mielnichuk N."/>
            <person name="Miskei M."/>
            <person name="Molnar A.P."/>
            <person name="Mule G."/>
            <person name="Ngan C.Y."/>
            <person name="Orejas M."/>
            <person name="Orosz E."/>
            <person name="Ouedraogo J.P."/>
            <person name="Overkamp K.M."/>
            <person name="Park H.-S."/>
            <person name="Perrone G."/>
            <person name="Piumi F."/>
            <person name="Punt P.J."/>
            <person name="Ram A.F."/>
            <person name="Ramon A."/>
            <person name="Rauscher S."/>
            <person name="Record E."/>
            <person name="Riano-Pachon D.M."/>
            <person name="Robert V."/>
            <person name="Roehrig J."/>
            <person name="Ruller R."/>
            <person name="Salamov A."/>
            <person name="Salih N.S."/>
            <person name="Samson R.A."/>
            <person name="Sandor E."/>
            <person name="Sanguinetti M."/>
            <person name="Schuetze T."/>
            <person name="Sepcic K."/>
            <person name="Shelest E."/>
            <person name="Sherlock G."/>
            <person name="Sophianopoulou V."/>
            <person name="Squina F.M."/>
            <person name="Sun H."/>
            <person name="Susca A."/>
            <person name="Todd R.B."/>
            <person name="Tsang A."/>
            <person name="Unkles S.E."/>
            <person name="van de Wiele N."/>
            <person name="van Rossen-Uffink D."/>
            <person name="Oliveira J.V."/>
            <person name="Vesth T.C."/>
            <person name="Visser J."/>
            <person name="Yu J.-H."/>
            <person name="Zhou M."/>
            <person name="Andersen M.R."/>
            <person name="Archer D.B."/>
            <person name="Baker S.E."/>
            <person name="Benoit I."/>
            <person name="Brakhage A.A."/>
            <person name="Braus G.H."/>
            <person name="Fischer R."/>
            <person name="Frisvad J.C."/>
            <person name="Goldman G.H."/>
            <person name="Houbraken J."/>
            <person name="Oakley B."/>
            <person name="Pocsi I."/>
            <person name="Scazzocchio C."/>
            <person name="Seiboth B."/>
            <person name="vanKuyk P.A."/>
            <person name="Wortman J."/>
            <person name="Dyer P.S."/>
            <person name="Grigoriev I.V."/>
        </authorList>
    </citation>
    <scope>NUCLEOTIDE SEQUENCE [LARGE SCALE GENOMIC DNA]</scope>
    <source>
        <strain evidence="2">CBS 106.47</strain>
    </source>
</reference>
<dbReference type="Proteomes" id="UP000184063">
    <property type="component" value="Unassembled WGS sequence"/>
</dbReference>
<protein>
    <submittedName>
        <fullName evidence="1">Uncharacterized protein</fullName>
    </submittedName>
</protein>
<evidence type="ECO:0000313" key="1">
    <source>
        <dbReference type="EMBL" id="OJZ89393.1"/>
    </source>
</evidence>
<sequence>MVYEHTPLGYHCTCHRHQKHQKHPPLLSRSVCARLSPSCLLVLVSRQARYFSCNLYFTYHTLCSLLFSSFSDLCLFSPIHPFLSISAFFLQCGFSDPSTHSLSVLSCNTVRIITKIARVIVMDGSTPPQTQRIILTRGCFNPW</sequence>
<dbReference type="AlphaFoldDB" id="A0A1M3TRM2"/>
<dbReference type="VEuPathDB" id="FungiDB:ASPFODRAFT_490617"/>